<dbReference type="Proteomes" id="UP000515220">
    <property type="component" value="Chromosome"/>
</dbReference>
<name>A0A6S6PFQ8_ACEAC</name>
<protein>
    <submittedName>
        <fullName evidence="3">ABC transporter substrate-binding protein</fullName>
    </submittedName>
</protein>
<dbReference type="SUPFAM" id="SSF53850">
    <property type="entry name" value="Periplasmic binding protein-like II"/>
    <property type="match status" value="1"/>
</dbReference>
<dbReference type="SMART" id="SM00062">
    <property type="entry name" value="PBPb"/>
    <property type="match status" value="1"/>
</dbReference>
<reference evidence="3 4" key="1">
    <citation type="submission" date="2020-07" db="EMBL/GenBank/DDBJ databases">
        <title>Complete Genome Sequence of an acetic acid bacterium, Acetobacter aceti JCM20276.</title>
        <authorList>
            <person name="Hirose Y."/>
            <person name="Mihara H."/>
        </authorList>
    </citation>
    <scope>NUCLEOTIDE SEQUENCE [LARGE SCALE GENOMIC DNA]</scope>
    <source>
        <strain evidence="3 4">JCM20276</strain>
    </source>
</reference>
<proteinExistence type="predicted"/>
<dbReference type="CDD" id="cd13623">
    <property type="entry name" value="PBP2_AA_hypothetical"/>
    <property type="match status" value="1"/>
</dbReference>
<evidence type="ECO:0000313" key="4">
    <source>
        <dbReference type="Proteomes" id="UP000515220"/>
    </source>
</evidence>
<organism evidence="3 4">
    <name type="scientific">Acetobacter aceti</name>
    <dbReference type="NCBI Taxonomy" id="435"/>
    <lineage>
        <taxon>Bacteria</taxon>
        <taxon>Pseudomonadati</taxon>
        <taxon>Pseudomonadota</taxon>
        <taxon>Alphaproteobacteria</taxon>
        <taxon>Acetobacterales</taxon>
        <taxon>Acetobacteraceae</taxon>
        <taxon>Acetobacter</taxon>
        <taxon>Acetobacter subgen. Acetobacter</taxon>
    </lineage>
</organism>
<dbReference type="Pfam" id="PF00497">
    <property type="entry name" value="SBP_bac_3"/>
    <property type="match status" value="1"/>
</dbReference>
<keyword evidence="1" id="KW-0732">Signal</keyword>
<accession>A0A6S6PFQ8</accession>
<sequence>MKTDEILRELAPQGVIRTAINLGNPVLACRDATTGELAGVSVDLAQEVGRRLGVDIELRPFDAAGKVTQAVSSGELDMMFLAVDPVRAAEILFTAPYVVIEGTYLVRDDAPYQTVEDLDRTGVRIAVGKGAAYDLFLTRHLEQASLERAATSPGAIALFVEQKLDAAAGVRQPLTAYAEENPGYRVLPGRFTAIEQGMGVPKGREIARAWLQDFVEDVKGNGLVRKLLDKHGQNAASVAPPAAGWPIF</sequence>
<dbReference type="PANTHER" id="PTHR35936">
    <property type="entry name" value="MEMBRANE-BOUND LYTIC MUREIN TRANSGLYCOSYLASE F"/>
    <property type="match status" value="1"/>
</dbReference>
<gene>
    <name evidence="3" type="ORF">AAJCM20276_00490</name>
</gene>
<dbReference type="Gene3D" id="3.40.190.10">
    <property type="entry name" value="Periplasmic binding protein-like II"/>
    <property type="match status" value="2"/>
</dbReference>
<evidence type="ECO:0000259" key="2">
    <source>
        <dbReference type="SMART" id="SM00062"/>
    </source>
</evidence>
<dbReference type="PANTHER" id="PTHR35936:SF17">
    <property type="entry name" value="ARGININE-BINDING EXTRACELLULAR PROTEIN ARTP"/>
    <property type="match status" value="1"/>
</dbReference>
<dbReference type="RefSeq" id="WP_099349065.1">
    <property type="nucleotide sequence ID" value="NZ_AP023326.1"/>
</dbReference>
<dbReference type="AlphaFoldDB" id="A0A6S6PFQ8"/>
<feature type="domain" description="Solute-binding protein family 3/N-terminal" evidence="2">
    <location>
        <begin position="15"/>
        <end position="235"/>
    </location>
</feature>
<evidence type="ECO:0000313" key="3">
    <source>
        <dbReference type="EMBL" id="BCI65425.1"/>
    </source>
</evidence>
<evidence type="ECO:0000256" key="1">
    <source>
        <dbReference type="ARBA" id="ARBA00022729"/>
    </source>
</evidence>
<dbReference type="EMBL" id="AP023326">
    <property type="protein sequence ID" value="BCI65425.1"/>
    <property type="molecule type" value="Genomic_DNA"/>
</dbReference>
<dbReference type="InterPro" id="IPR001638">
    <property type="entry name" value="Solute-binding_3/MltF_N"/>
</dbReference>